<feature type="signal peptide" evidence="1">
    <location>
        <begin position="1"/>
        <end position="22"/>
    </location>
</feature>
<dbReference type="InterPro" id="IPR007963">
    <property type="entry name" value="Peptidase_M61_catalytic"/>
</dbReference>
<dbReference type="EMBL" id="FOGG01000004">
    <property type="protein sequence ID" value="SER08228.1"/>
    <property type="molecule type" value="Genomic_DNA"/>
</dbReference>
<dbReference type="PIRSF" id="PIRSF016493">
    <property type="entry name" value="Glycyl_aminpptds"/>
    <property type="match status" value="1"/>
</dbReference>
<dbReference type="InterPro" id="IPR001478">
    <property type="entry name" value="PDZ"/>
</dbReference>
<feature type="chain" id="PRO_5011686343" evidence="1">
    <location>
        <begin position="23"/>
        <end position="609"/>
    </location>
</feature>
<dbReference type="Pfam" id="PF05299">
    <property type="entry name" value="Peptidase_M61"/>
    <property type="match status" value="1"/>
</dbReference>
<dbReference type="PROSITE" id="PS50106">
    <property type="entry name" value="PDZ"/>
    <property type="match status" value="1"/>
</dbReference>
<reference evidence="3 4" key="1">
    <citation type="submission" date="2016-10" db="EMBL/GenBank/DDBJ databases">
        <authorList>
            <person name="de Groot N.N."/>
        </authorList>
    </citation>
    <scope>NUCLEOTIDE SEQUENCE [LARGE SCALE GENOMIC DNA]</scope>
    <source>
        <strain evidence="3 4">DSM 18610</strain>
    </source>
</reference>
<accession>A0A1H9LA89</accession>
<dbReference type="SMART" id="SM00228">
    <property type="entry name" value="PDZ"/>
    <property type="match status" value="1"/>
</dbReference>
<dbReference type="Gene3D" id="1.10.390.10">
    <property type="entry name" value="Neutral Protease Domain 2"/>
    <property type="match status" value="1"/>
</dbReference>
<dbReference type="GO" id="GO:0006508">
    <property type="term" value="P:proteolysis"/>
    <property type="evidence" value="ECO:0007669"/>
    <property type="project" value="UniProtKB-KW"/>
</dbReference>
<dbReference type="Pfam" id="PF17899">
    <property type="entry name" value="Peptidase_M61_N"/>
    <property type="match status" value="1"/>
</dbReference>
<dbReference type="Proteomes" id="UP000199572">
    <property type="component" value="Unassembled WGS sequence"/>
</dbReference>
<dbReference type="SUPFAM" id="SSF50156">
    <property type="entry name" value="PDZ domain-like"/>
    <property type="match status" value="1"/>
</dbReference>
<dbReference type="OrthoDB" id="9778516at2"/>
<dbReference type="InterPro" id="IPR036034">
    <property type="entry name" value="PDZ_sf"/>
</dbReference>
<evidence type="ECO:0000259" key="2">
    <source>
        <dbReference type="PROSITE" id="PS50106"/>
    </source>
</evidence>
<proteinExistence type="predicted"/>
<dbReference type="InterPro" id="IPR040756">
    <property type="entry name" value="Peptidase_M61_N"/>
</dbReference>
<feature type="domain" description="PDZ" evidence="2">
    <location>
        <begin position="477"/>
        <end position="553"/>
    </location>
</feature>
<dbReference type="GO" id="GO:0008237">
    <property type="term" value="F:metallopeptidase activity"/>
    <property type="evidence" value="ECO:0007669"/>
    <property type="project" value="UniProtKB-KW"/>
</dbReference>
<keyword evidence="1" id="KW-0732">Signal</keyword>
<evidence type="ECO:0000256" key="1">
    <source>
        <dbReference type="SAM" id="SignalP"/>
    </source>
</evidence>
<dbReference type="SUPFAM" id="SSF55486">
    <property type="entry name" value="Metalloproteases ('zincins'), catalytic domain"/>
    <property type="match status" value="1"/>
</dbReference>
<gene>
    <name evidence="3" type="ORF">SAMN04488023_10459</name>
</gene>
<dbReference type="RefSeq" id="WP_090881789.1">
    <property type="nucleotide sequence ID" value="NZ_FOGG01000004.1"/>
</dbReference>
<protein>
    <submittedName>
        <fullName evidence="3">Predicted metalloprotease, contains C-terminal PDZ domain</fullName>
    </submittedName>
</protein>
<evidence type="ECO:0000313" key="3">
    <source>
        <dbReference type="EMBL" id="SER08228.1"/>
    </source>
</evidence>
<keyword evidence="4" id="KW-1185">Reference proteome</keyword>
<dbReference type="Gene3D" id="2.60.40.3650">
    <property type="match status" value="1"/>
</dbReference>
<dbReference type="Gene3D" id="2.30.42.10">
    <property type="match status" value="1"/>
</dbReference>
<name>A0A1H9LA89_9SPHI</name>
<dbReference type="InterPro" id="IPR024191">
    <property type="entry name" value="Peptidase_M61"/>
</dbReference>
<evidence type="ECO:0000313" key="4">
    <source>
        <dbReference type="Proteomes" id="UP000199572"/>
    </source>
</evidence>
<dbReference type="AlphaFoldDB" id="A0A1H9LA89"/>
<organism evidence="3 4">
    <name type="scientific">Pedobacter rhizosphaerae</name>
    <dbReference type="NCBI Taxonomy" id="390241"/>
    <lineage>
        <taxon>Bacteria</taxon>
        <taxon>Pseudomonadati</taxon>
        <taxon>Bacteroidota</taxon>
        <taxon>Sphingobacteriia</taxon>
        <taxon>Sphingobacteriales</taxon>
        <taxon>Sphingobacteriaceae</taxon>
        <taxon>Pedobacter</taxon>
    </lineage>
</organism>
<sequence length="609" mass="67471">MFNKKSVLSLVLLLTCIMTAMAQVKIGFEVSFKEPQAHYAEVQMNISGLTKDYVDVKMPVWTPGSYLIREFEKSVEEFQASAGGKKLKVEKVRKNAWRIFSNKAGDIKINYRVYAFEVSVRTAFIDDSHAFLSPTGIFMHPDGMISSPSTVKIIPYKTWTKVSTGLEPVAGQSFTYKAADFDILYDSPIEVGNQDVFEFNAAGVRHEVAMYGGGNYDKEKLKVDMAKIVEAETAVYGENPNKHYVFIVHNFTKGGGGLEHLNSTTLGATRNAYNTTEGYKGFLGLVAHEYHHLWNVKRLRPIALGPFDYDNENYTTNLWVAEGFTSYYENKYLHRAGFTDANEFLTDLAAGVGTVLNTPGSKYQSAASSSYDAWIIGYRPNENSKNNAISYYNKGEVIGILMDLEIINATKGAKSLDDVMKAMYLQCKTLKRGYTDAEFKAMVEKISGMSFTNFWDKYVNGVDEVEYAKYFAYAGVNVTTENATPGKPVTGASVQLSAAGLTVSSIARNSAAWVDGLNVNDEIISLDGAGLDEAFATIRLKSPSFSLDILPLVAKKNIGDVLKIKVRRDGIEREFSLTLKENPSVRLKATLNEKATPAQKAVFSKWTGK</sequence>
<dbReference type="InterPro" id="IPR027268">
    <property type="entry name" value="Peptidase_M4/M1_CTD_sf"/>
</dbReference>
<keyword evidence="3" id="KW-0645">Protease</keyword>
<keyword evidence="3" id="KW-0482">Metalloprotease</keyword>
<keyword evidence="3" id="KW-0378">Hydrolase</keyword>